<gene>
    <name evidence="5" type="ORF">EV698_1376</name>
</gene>
<dbReference type="Proteomes" id="UP000292298">
    <property type="component" value="Unassembled WGS sequence"/>
</dbReference>
<name>A0A4Q8D1G1_9GAMM</name>
<dbReference type="Pfam" id="PF13439">
    <property type="entry name" value="Glyco_transf_4"/>
    <property type="match status" value="1"/>
</dbReference>
<comment type="caution">
    <text evidence="5">The sequence shown here is derived from an EMBL/GenBank/DDBJ whole genome shotgun (WGS) entry which is preliminary data.</text>
</comment>
<dbReference type="OrthoDB" id="9764577at2"/>
<keyword evidence="3" id="KW-0812">Transmembrane</keyword>
<dbReference type="AlphaFoldDB" id="A0A4Q8D1G1"/>
<evidence type="ECO:0000256" key="1">
    <source>
        <dbReference type="ARBA" id="ARBA00022676"/>
    </source>
</evidence>
<evidence type="ECO:0000313" key="6">
    <source>
        <dbReference type="Proteomes" id="UP000292298"/>
    </source>
</evidence>
<evidence type="ECO:0000256" key="3">
    <source>
        <dbReference type="SAM" id="Phobius"/>
    </source>
</evidence>
<protein>
    <submittedName>
        <fullName evidence="5">Glycosyltransferase involved in cell wall biosynthesis</fullName>
    </submittedName>
</protein>
<dbReference type="PANTHER" id="PTHR12526">
    <property type="entry name" value="GLYCOSYLTRANSFERASE"/>
    <property type="match status" value="1"/>
</dbReference>
<evidence type="ECO:0000256" key="2">
    <source>
        <dbReference type="ARBA" id="ARBA00022679"/>
    </source>
</evidence>
<dbReference type="InterPro" id="IPR028098">
    <property type="entry name" value="Glyco_trans_4-like_N"/>
</dbReference>
<dbReference type="SUPFAM" id="SSF53756">
    <property type="entry name" value="UDP-Glycosyltransferase/glycogen phosphorylase"/>
    <property type="match status" value="1"/>
</dbReference>
<dbReference type="Pfam" id="PF13692">
    <property type="entry name" value="Glyco_trans_1_4"/>
    <property type="match status" value="1"/>
</dbReference>
<accession>A0A4Q8D1G1</accession>
<evidence type="ECO:0000259" key="4">
    <source>
        <dbReference type="Pfam" id="PF13439"/>
    </source>
</evidence>
<dbReference type="PANTHER" id="PTHR12526:SF510">
    <property type="entry name" value="D-INOSITOL 3-PHOSPHATE GLYCOSYLTRANSFERASE"/>
    <property type="match status" value="1"/>
</dbReference>
<dbReference type="GO" id="GO:0016757">
    <property type="term" value="F:glycosyltransferase activity"/>
    <property type="evidence" value="ECO:0007669"/>
    <property type="project" value="UniProtKB-KW"/>
</dbReference>
<proteinExistence type="predicted"/>
<feature type="transmembrane region" description="Helical" evidence="3">
    <location>
        <begin position="208"/>
        <end position="230"/>
    </location>
</feature>
<keyword evidence="3" id="KW-0472">Membrane</keyword>
<dbReference type="Gene3D" id="3.40.50.2000">
    <property type="entry name" value="Glycogen Phosphorylase B"/>
    <property type="match status" value="2"/>
</dbReference>
<sequence length="398" mass="44389">MLEPLGRSQVLSYLSRLSGEYAFTLVSFEKPADLADEDAVASLRAECAKYGIDWHPQVYHRCPRLLATAWDLLVLLWQTCRHSFNRDVRLVHCRSYIPAIAAWLCGRVTRKPFIFDMRALWPDEMVTAGRLARGSLTYRGLKWVERRLLRRAARVVSLTQAGVDYLLEIYPELPREKFEVITTCVDVDRFHVPAKQCSGMTLEDRSPFVVGTMGTLLSGWFYLNAFFAFFRAVKRLRPDARISIVTRDDHEKVLEAAWEAGVEPDEVDVCAASSREMPDLLAEMDVGVMFFAPKPGSAPTRLGEFLAAGVPVVGNTGIGDLGRLIESYGVGTVVNDTQDPSALDQAAHDLLARYDEILASSACRHAAEDYFSVGEGAKKYRHLYQTLTAESAGAETGQ</sequence>
<dbReference type="RefSeq" id="WP_130503355.1">
    <property type="nucleotide sequence ID" value="NZ_SHLI01000001.1"/>
</dbReference>
<reference evidence="5 6" key="1">
    <citation type="submission" date="2019-02" db="EMBL/GenBank/DDBJ databases">
        <title>Genomic Encyclopedia of Type Strains, Phase IV (KMG-IV): sequencing the most valuable type-strain genomes for metagenomic binning, comparative biology and taxonomic classification.</title>
        <authorList>
            <person name="Goeker M."/>
        </authorList>
    </citation>
    <scope>NUCLEOTIDE SEQUENCE [LARGE SCALE GENOMIC DNA]</scope>
    <source>
        <strain evidence="5 6">DSM 21056</strain>
    </source>
</reference>
<feature type="domain" description="Glycosyltransferase subfamily 4-like N-terminal" evidence="4">
    <location>
        <begin position="25"/>
        <end position="189"/>
    </location>
</feature>
<keyword evidence="2 5" id="KW-0808">Transferase</keyword>
<keyword evidence="6" id="KW-1185">Reference proteome</keyword>
<dbReference type="EMBL" id="SHLI01000001">
    <property type="protein sequence ID" value="RZU99097.1"/>
    <property type="molecule type" value="Genomic_DNA"/>
</dbReference>
<organism evidence="5 6">
    <name type="scientific">Spiribacter vilamensis</name>
    <dbReference type="NCBI Taxonomy" id="531306"/>
    <lineage>
        <taxon>Bacteria</taxon>
        <taxon>Pseudomonadati</taxon>
        <taxon>Pseudomonadota</taxon>
        <taxon>Gammaproteobacteria</taxon>
        <taxon>Chromatiales</taxon>
        <taxon>Ectothiorhodospiraceae</taxon>
        <taxon>Spiribacter</taxon>
    </lineage>
</organism>
<keyword evidence="3" id="KW-1133">Transmembrane helix</keyword>
<keyword evidence="1" id="KW-0328">Glycosyltransferase</keyword>
<evidence type="ECO:0000313" key="5">
    <source>
        <dbReference type="EMBL" id="RZU99097.1"/>
    </source>
</evidence>